<sequence length="475" mass="47818">MAKRSRPIVAATLAAILALTASGCSLLKPQPPGVVSSAVDHAVTELRSTAGVASVTSNVTPYDLMDGGPLSNASAWYASISVETKSNAADLPGLADAVADRIDAVKRIVPVDGQLHLSIGAHGVGTTISLPVDGGSSDAPPASQLVTTAEQIASIDSVSSIELGRLHNPTSIGVASSTDVPAAATAVRQLPDFGVGDLASVTVLYSASDEPHNTTRVTMDAASPSPEILGLIGRLTAEPGVASVFFTGVQPTDGQQFGADGSGWRPALSVGVNDEQTQATVASELEAFADPQALDAAMPRSSFDVTVYPEDMSRVNVDGFVGLPAGSPAPDDARKPTPSPAPAPPPPPPAPETPDEQAARVANDQVAIAQLLDAAGDIAGIRGTPTIQTVACQAEGIDSGLRVEGSVVIPVFEVAKTADAAYAAITDSWKAAGMSPAGGAMGRLAFGTASTTAPVQQTTIRGTADGLSITAQGRC</sequence>
<feature type="compositionally biased region" description="Pro residues" evidence="1">
    <location>
        <begin position="337"/>
        <end position="352"/>
    </location>
</feature>
<feature type="region of interest" description="Disordered" evidence="1">
    <location>
        <begin position="319"/>
        <end position="357"/>
    </location>
</feature>
<organism evidence="3 4">
    <name type="scientific">Agreia pratensis</name>
    <dbReference type="NCBI Taxonomy" id="150121"/>
    <lineage>
        <taxon>Bacteria</taxon>
        <taxon>Bacillati</taxon>
        <taxon>Actinomycetota</taxon>
        <taxon>Actinomycetes</taxon>
        <taxon>Micrococcales</taxon>
        <taxon>Microbacteriaceae</taxon>
        <taxon>Agreia</taxon>
    </lineage>
</organism>
<feature type="chain" id="PRO_5038509024" description="DUF3352 domain-containing protein" evidence="2">
    <location>
        <begin position="28"/>
        <end position="475"/>
    </location>
</feature>
<protein>
    <recommendedName>
        <fullName evidence="5">DUF3352 domain-containing protein</fullName>
    </recommendedName>
</protein>
<feature type="signal peptide" evidence="2">
    <location>
        <begin position="1"/>
        <end position="27"/>
    </location>
</feature>
<dbReference type="Proteomes" id="UP000193244">
    <property type="component" value="Unassembled WGS sequence"/>
</dbReference>
<evidence type="ECO:0000313" key="4">
    <source>
        <dbReference type="Proteomes" id="UP000193244"/>
    </source>
</evidence>
<evidence type="ECO:0008006" key="5">
    <source>
        <dbReference type="Google" id="ProtNLM"/>
    </source>
</evidence>
<gene>
    <name evidence="3" type="ORF">SAMN06296010_1215</name>
</gene>
<dbReference type="OrthoDB" id="5095937at2"/>
<name>A0A1X7JAW7_9MICO</name>
<reference evidence="4" key="1">
    <citation type="submission" date="2017-04" db="EMBL/GenBank/DDBJ databases">
        <authorList>
            <person name="Varghese N."/>
            <person name="Submissions S."/>
        </authorList>
    </citation>
    <scope>NUCLEOTIDE SEQUENCE [LARGE SCALE GENOMIC DNA]</scope>
    <source>
        <strain evidence="4">VKM Ac-2510</strain>
    </source>
</reference>
<dbReference type="EMBL" id="FXAY01000002">
    <property type="protein sequence ID" value="SMG24991.1"/>
    <property type="molecule type" value="Genomic_DNA"/>
</dbReference>
<proteinExistence type="predicted"/>
<keyword evidence="2" id="KW-0732">Signal</keyword>
<dbReference type="AlphaFoldDB" id="A0A1X7JAW7"/>
<evidence type="ECO:0000256" key="1">
    <source>
        <dbReference type="SAM" id="MobiDB-lite"/>
    </source>
</evidence>
<evidence type="ECO:0000256" key="2">
    <source>
        <dbReference type="SAM" id="SignalP"/>
    </source>
</evidence>
<evidence type="ECO:0000313" key="3">
    <source>
        <dbReference type="EMBL" id="SMG24991.1"/>
    </source>
</evidence>
<dbReference type="PROSITE" id="PS51257">
    <property type="entry name" value="PROKAR_LIPOPROTEIN"/>
    <property type="match status" value="1"/>
</dbReference>
<keyword evidence="4" id="KW-1185">Reference proteome</keyword>
<dbReference type="RefSeq" id="WP_085484056.1">
    <property type="nucleotide sequence ID" value="NZ_FXAY01000002.1"/>
</dbReference>
<accession>A0A1X7JAW7</accession>